<evidence type="ECO:0000259" key="5">
    <source>
        <dbReference type="PROSITE" id="PS50893"/>
    </source>
</evidence>
<dbReference type="PROSITE" id="PS50893">
    <property type="entry name" value="ABC_TRANSPORTER_2"/>
    <property type="match status" value="1"/>
</dbReference>
<proteinExistence type="inferred from homology"/>
<evidence type="ECO:0000256" key="2">
    <source>
        <dbReference type="ARBA" id="ARBA00022448"/>
    </source>
</evidence>
<dbReference type="PATRIC" id="fig|1432052.4.peg.4259"/>
<sequence length="244" mass="26956">MNTNLAVRTKNLFKSFDGKEVIHDCTMSVEKGTIYGFLGKNGAGKTTVFKILLGLLKPTMGEAAVLGMDSVKNNLDILKRTGSLIETPIFYEHLSAVENLQIHLDYMGAANADIEGTLELVGLPNMGTQAVSTFSLGMRQRLGIARALVHNPELLILDEPINGLDPVGIKEMRELFCRLVQEREITILLSSHILSEMEHTADRIGVIVDGMVVQEIDPREIKKQYPNGMEDYFLAVTNGGKRNE</sequence>
<name>A0A1E3A3J3_9FIRM</name>
<comment type="caution">
    <text evidence="6">The sequence shown here is derived from an EMBL/GenBank/DDBJ whole genome shotgun (WGS) entry which is preliminary data.</text>
</comment>
<evidence type="ECO:0000256" key="4">
    <source>
        <dbReference type="ARBA" id="ARBA00022840"/>
    </source>
</evidence>
<protein>
    <submittedName>
        <fullName evidence="6">Fluoroquinolones export ATP-binding protein</fullName>
        <ecNumber evidence="6">3.6.3.-</ecNumber>
    </submittedName>
</protein>
<dbReference type="InterPro" id="IPR003593">
    <property type="entry name" value="AAA+_ATPase"/>
</dbReference>
<reference evidence="6 7" key="1">
    <citation type="submission" date="2016-07" db="EMBL/GenBank/DDBJ databases">
        <title>Characterization of isolates of Eisenbergiella tayi derived from blood cultures, using whole genome sequencing.</title>
        <authorList>
            <person name="Burdz T."/>
            <person name="Wiebe D."/>
            <person name="Huynh C."/>
            <person name="Bernard K."/>
        </authorList>
    </citation>
    <scope>NUCLEOTIDE SEQUENCE [LARGE SCALE GENOMIC DNA]</scope>
    <source>
        <strain evidence="6 7">NML 110608</strain>
    </source>
</reference>
<dbReference type="Proteomes" id="UP000094067">
    <property type="component" value="Unassembled WGS sequence"/>
</dbReference>
<dbReference type="PROSITE" id="PS00211">
    <property type="entry name" value="ABC_TRANSPORTER_1"/>
    <property type="match status" value="1"/>
</dbReference>
<evidence type="ECO:0000313" key="7">
    <source>
        <dbReference type="Proteomes" id="UP000094067"/>
    </source>
</evidence>
<dbReference type="GO" id="GO:0016887">
    <property type="term" value="F:ATP hydrolysis activity"/>
    <property type="evidence" value="ECO:0007669"/>
    <property type="project" value="InterPro"/>
</dbReference>
<evidence type="ECO:0000313" key="6">
    <source>
        <dbReference type="EMBL" id="ODM03047.1"/>
    </source>
</evidence>
<evidence type="ECO:0000256" key="1">
    <source>
        <dbReference type="ARBA" id="ARBA00005417"/>
    </source>
</evidence>
<organism evidence="6 7">
    <name type="scientific">Eisenbergiella tayi</name>
    <dbReference type="NCBI Taxonomy" id="1432052"/>
    <lineage>
        <taxon>Bacteria</taxon>
        <taxon>Bacillati</taxon>
        <taxon>Bacillota</taxon>
        <taxon>Clostridia</taxon>
        <taxon>Lachnospirales</taxon>
        <taxon>Lachnospiraceae</taxon>
        <taxon>Eisenbergiella</taxon>
    </lineage>
</organism>
<dbReference type="GO" id="GO:0005524">
    <property type="term" value="F:ATP binding"/>
    <property type="evidence" value="ECO:0007669"/>
    <property type="project" value="UniProtKB-KW"/>
</dbReference>
<dbReference type="PANTHER" id="PTHR43335:SF8">
    <property type="entry name" value="ABC TRANSPORTER, ATP-BINDING PROTEIN"/>
    <property type="match status" value="1"/>
</dbReference>
<keyword evidence="3" id="KW-0547">Nucleotide-binding</keyword>
<keyword evidence="2" id="KW-0813">Transport</keyword>
<dbReference type="InterPro" id="IPR027417">
    <property type="entry name" value="P-loop_NTPase"/>
</dbReference>
<evidence type="ECO:0000256" key="3">
    <source>
        <dbReference type="ARBA" id="ARBA00022741"/>
    </source>
</evidence>
<keyword evidence="6" id="KW-0378">Hydrolase</keyword>
<keyword evidence="4 6" id="KW-0067">ATP-binding</keyword>
<dbReference type="SUPFAM" id="SSF52540">
    <property type="entry name" value="P-loop containing nucleoside triphosphate hydrolases"/>
    <property type="match status" value="1"/>
</dbReference>
<dbReference type="Pfam" id="PF00005">
    <property type="entry name" value="ABC_tran"/>
    <property type="match status" value="1"/>
</dbReference>
<dbReference type="InterPro" id="IPR017871">
    <property type="entry name" value="ABC_transporter-like_CS"/>
</dbReference>
<dbReference type="EMBL" id="MCGH01000003">
    <property type="protein sequence ID" value="ODM03047.1"/>
    <property type="molecule type" value="Genomic_DNA"/>
</dbReference>
<dbReference type="PANTHER" id="PTHR43335">
    <property type="entry name" value="ABC TRANSPORTER, ATP-BINDING PROTEIN"/>
    <property type="match status" value="1"/>
</dbReference>
<comment type="similarity">
    <text evidence="1">Belongs to the ABC transporter superfamily.</text>
</comment>
<dbReference type="EC" id="3.6.3.-" evidence="6"/>
<dbReference type="SMART" id="SM00382">
    <property type="entry name" value="AAA"/>
    <property type="match status" value="1"/>
</dbReference>
<gene>
    <name evidence="6" type="ORF">BEI61_03841</name>
</gene>
<accession>A0A1E3A3J3</accession>
<dbReference type="AlphaFoldDB" id="A0A1E3A3J3"/>
<dbReference type="InterPro" id="IPR003439">
    <property type="entry name" value="ABC_transporter-like_ATP-bd"/>
</dbReference>
<feature type="domain" description="ABC transporter" evidence="5">
    <location>
        <begin position="7"/>
        <end position="234"/>
    </location>
</feature>
<dbReference type="RefSeq" id="WP_069153624.1">
    <property type="nucleotide sequence ID" value="NZ_MCGH01000003.1"/>
</dbReference>
<dbReference type="Gene3D" id="3.40.50.300">
    <property type="entry name" value="P-loop containing nucleotide triphosphate hydrolases"/>
    <property type="match status" value="1"/>
</dbReference>